<reference evidence="2" key="1">
    <citation type="submission" date="2021-06" db="EMBL/GenBank/DDBJ databases">
        <authorList>
            <person name="Kallberg Y."/>
            <person name="Tangrot J."/>
            <person name="Rosling A."/>
        </authorList>
    </citation>
    <scope>NUCLEOTIDE SEQUENCE</scope>
    <source>
        <strain evidence="2">BR232B</strain>
    </source>
</reference>
<name>A0A9N9BLX1_9GLOM</name>
<keyword evidence="3" id="KW-1185">Reference proteome</keyword>
<dbReference type="AlphaFoldDB" id="A0A9N9BLX1"/>
<evidence type="ECO:0000256" key="1">
    <source>
        <dbReference type="SAM" id="Phobius"/>
    </source>
</evidence>
<feature type="transmembrane region" description="Helical" evidence="1">
    <location>
        <begin position="147"/>
        <end position="166"/>
    </location>
</feature>
<evidence type="ECO:0000313" key="2">
    <source>
        <dbReference type="EMBL" id="CAG8572563.1"/>
    </source>
</evidence>
<dbReference type="EMBL" id="CAJVPI010000792">
    <property type="protein sequence ID" value="CAG8572563.1"/>
    <property type="molecule type" value="Genomic_DNA"/>
</dbReference>
<feature type="transmembrane region" description="Helical" evidence="1">
    <location>
        <begin position="263"/>
        <end position="284"/>
    </location>
</feature>
<accession>A0A9N9BLX1</accession>
<keyword evidence="1" id="KW-0472">Membrane</keyword>
<feature type="transmembrane region" description="Helical" evidence="1">
    <location>
        <begin position="107"/>
        <end position="127"/>
    </location>
</feature>
<keyword evidence="1" id="KW-1133">Transmembrane helix</keyword>
<keyword evidence="1" id="KW-0812">Transmembrane</keyword>
<gene>
    <name evidence="2" type="ORF">PBRASI_LOCUS6180</name>
</gene>
<evidence type="ECO:0000313" key="3">
    <source>
        <dbReference type="Proteomes" id="UP000789739"/>
    </source>
</evidence>
<organism evidence="2 3">
    <name type="scientific">Paraglomus brasilianum</name>
    <dbReference type="NCBI Taxonomy" id="144538"/>
    <lineage>
        <taxon>Eukaryota</taxon>
        <taxon>Fungi</taxon>
        <taxon>Fungi incertae sedis</taxon>
        <taxon>Mucoromycota</taxon>
        <taxon>Glomeromycotina</taxon>
        <taxon>Glomeromycetes</taxon>
        <taxon>Paraglomerales</taxon>
        <taxon>Paraglomeraceae</taxon>
        <taxon>Paraglomus</taxon>
    </lineage>
</organism>
<dbReference type="OrthoDB" id="2384193at2759"/>
<feature type="transmembrane region" description="Helical" evidence="1">
    <location>
        <begin position="50"/>
        <end position="72"/>
    </location>
</feature>
<comment type="caution">
    <text evidence="2">The sequence shown here is derived from an EMBL/GenBank/DDBJ whole genome shotgun (WGS) entry which is preliminary data.</text>
</comment>
<protein>
    <submittedName>
        <fullName evidence="2">9538_t:CDS:1</fullName>
    </submittedName>
</protein>
<sequence>MISPQSDYSFLQRAVAGYFLLPWAALHIYSVDKFDALRWHRIRRAEVKSLMTILFFICLFTITLYDSIASYLKYKEGFIVLSNGQALAKPTSMWSDEDMRLSNTDTYLLMTYFAIENAGLFLLQNFWNYLTGTIVQKNFIESAHFKVNYTFALVAIIVFPLIPFVFRDNVLLSLVMPRLFAVTCNIPIILYGIRAHYKFSQFINESKGVLDGQLITSKLVYYRDMNTRFMTCIALGTVSFFILSIDGLTPERRLNSNKFISDLFANIANFAHTLDWIILTFVFYPGNHFNLIPTSSTTIRFVIEGDNNATSATTLPALNFEKYSLTETSDEKKLGHV</sequence>
<feature type="transmembrane region" description="Helical" evidence="1">
    <location>
        <begin position="225"/>
        <end position="243"/>
    </location>
</feature>
<feature type="transmembrane region" description="Helical" evidence="1">
    <location>
        <begin position="172"/>
        <end position="193"/>
    </location>
</feature>
<proteinExistence type="predicted"/>
<feature type="transmembrane region" description="Helical" evidence="1">
    <location>
        <begin position="12"/>
        <end position="29"/>
    </location>
</feature>
<dbReference type="Proteomes" id="UP000789739">
    <property type="component" value="Unassembled WGS sequence"/>
</dbReference>